<sequence length="121" mass="13589">MAPSLVGSKSVNERGKNFVPETPYSEVELQPSSAGLIIIWRQELGKTAFSETRITRYGLDDGHSWRKYGQKEILGARHPRPVLLSGSDQVDVHEYWCATTAVFFPPSDFDAEVPPVWLRSV</sequence>
<protein>
    <submittedName>
        <fullName evidence="1">Uncharacterized protein</fullName>
    </submittedName>
</protein>
<reference evidence="1" key="1">
    <citation type="submission" date="2022-02" db="EMBL/GenBank/DDBJ databases">
        <title>Plant Genome Project.</title>
        <authorList>
            <person name="Zhang R.-G."/>
        </authorList>
    </citation>
    <scope>NUCLEOTIDE SEQUENCE</scope>
    <source>
        <strain evidence="1">AT1</strain>
    </source>
</reference>
<gene>
    <name evidence="1" type="ORF">RHMOL_Rhmol11G0121200</name>
</gene>
<keyword evidence="2" id="KW-1185">Reference proteome</keyword>
<proteinExistence type="predicted"/>
<evidence type="ECO:0000313" key="2">
    <source>
        <dbReference type="Proteomes" id="UP001062846"/>
    </source>
</evidence>
<dbReference type="EMBL" id="CM046398">
    <property type="protein sequence ID" value="KAI8531232.1"/>
    <property type="molecule type" value="Genomic_DNA"/>
</dbReference>
<organism evidence="1 2">
    <name type="scientific">Rhododendron molle</name>
    <name type="common">Chinese azalea</name>
    <name type="synonym">Azalea mollis</name>
    <dbReference type="NCBI Taxonomy" id="49168"/>
    <lineage>
        <taxon>Eukaryota</taxon>
        <taxon>Viridiplantae</taxon>
        <taxon>Streptophyta</taxon>
        <taxon>Embryophyta</taxon>
        <taxon>Tracheophyta</taxon>
        <taxon>Spermatophyta</taxon>
        <taxon>Magnoliopsida</taxon>
        <taxon>eudicotyledons</taxon>
        <taxon>Gunneridae</taxon>
        <taxon>Pentapetalae</taxon>
        <taxon>asterids</taxon>
        <taxon>Ericales</taxon>
        <taxon>Ericaceae</taxon>
        <taxon>Ericoideae</taxon>
        <taxon>Rhodoreae</taxon>
        <taxon>Rhododendron</taxon>
    </lineage>
</organism>
<accession>A0ACC0LRM2</accession>
<evidence type="ECO:0000313" key="1">
    <source>
        <dbReference type="EMBL" id="KAI8531232.1"/>
    </source>
</evidence>
<name>A0ACC0LRM2_RHOML</name>
<comment type="caution">
    <text evidence="1">The sequence shown here is derived from an EMBL/GenBank/DDBJ whole genome shotgun (WGS) entry which is preliminary data.</text>
</comment>
<dbReference type="Proteomes" id="UP001062846">
    <property type="component" value="Chromosome 11"/>
</dbReference>